<organism evidence="1 2">
    <name type="scientific">Streptosporangium longisporum</name>
    <dbReference type="NCBI Taxonomy" id="46187"/>
    <lineage>
        <taxon>Bacteria</taxon>
        <taxon>Bacillati</taxon>
        <taxon>Actinomycetota</taxon>
        <taxon>Actinomycetes</taxon>
        <taxon>Streptosporangiales</taxon>
        <taxon>Streptosporangiaceae</taxon>
        <taxon>Streptosporangium</taxon>
    </lineage>
</organism>
<evidence type="ECO:0000313" key="2">
    <source>
        <dbReference type="Proteomes" id="UP001499930"/>
    </source>
</evidence>
<proteinExistence type="predicted"/>
<comment type="caution">
    <text evidence="1">The sequence shown here is derived from an EMBL/GenBank/DDBJ whole genome shotgun (WGS) entry which is preliminary data.</text>
</comment>
<evidence type="ECO:0000313" key="1">
    <source>
        <dbReference type="EMBL" id="GAA3042158.1"/>
    </source>
</evidence>
<evidence type="ECO:0008006" key="3">
    <source>
        <dbReference type="Google" id="ProtNLM"/>
    </source>
</evidence>
<name>A0ABP6LFB5_9ACTN</name>
<dbReference type="EMBL" id="BAAAWD010000032">
    <property type="protein sequence ID" value="GAA3042158.1"/>
    <property type="molecule type" value="Genomic_DNA"/>
</dbReference>
<sequence length="164" mass="18048">MVVGSVTGTRDVPPSVRALSSLPDSDYADHFVLATTVEATPERWARAMFGDVPDAAELLIWRGFLGLRLDRRRSPDRVAGWRIGGRGDDWIRLEATSWFLRGNLLVQVVDGGVSLATFVRYDLPLGRVVWPPLSAVHRLLAPGLLRDAAAKVAAAERGDRRPRP</sequence>
<protein>
    <recommendedName>
        <fullName evidence="3">DUF2867 domain-containing protein</fullName>
    </recommendedName>
</protein>
<reference evidence="2" key="1">
    <citation type="journal article" date="2019" name="Int. J. Syst. Evol. Microbiol.">
        <title>The Global Catalogue of Microorganisms (GCM) 10K type strain sequencing project: providing services to taxonomists for standard genome sequencing and annotation.</title>
        <authorList>
            <consortium name="The Broad Institute Genomics Platform"/>
            <consortium name="The Broad Institute Genome Sequencing Center for Infectious Disease"/>
            <person name="Wu L."/>
            <person name="Ma J."/>
        </authorList>
    </citation>
    <scope>NUCLEOTIDE SEQUENCE [LARGE SCALE GENOMIC DNA]</scope>
    <source>
        <strain evidence="2">JCM 3106</strain>
    </source>
</reference>
<dbReference type="Proteomes" id="UP001499930">
    <property type="component" value="Unassembled WGS sequence"/>
</dbReference>
<gene>
    <name evidence="1" type="ORF">GCM10017559_83830</name>
</gene>
<keyword evidence="2" id="KW-1185">Reference proteome</keyword>
<dbReference type="RefSeq" id="WP_344908224.1">
    <property type="nucleotide sequence ID" value="NZ_BAAAWD010000032.1"/>
</dbReference>
<accession>A0ABP6LFB5</accession>